<dbReference type="PRINTS" id="PR00069">
    <property type="entry name" value="ALDKETRDTASE"/>
</dbReference>
<dbReference type="AlphaFoldDB" id="A0A8J7FFM9"/>
<dbReference type="SUPFAM" id="SSF51430">
    <property type="entry name" value="NAD(P)-linked oxidoreductase"/>
    <property type="match status" value="1"/>
</dbReference>
<keyword evidence="1" id="KW-0560">Oxidoreductase</keyword>
<evidence type="ECO:0000259" key="2">
    <source>
        <dbReference type="Pfam" id="PF00248"/>
    </source>
</evidence>
<dbReference type="PROSITE" id="PS51257">
    <property type="entry name" value="PROKAR_LIPOPROTEIN"/>
    <property type="match status" value="1"/>
</dbReference>
<dbReference type="InterPro" id="IPR023210">
    <property type="entry name" value="NADP_OxRdtase_dom"/>
</dbReference>
<dbReference type="PANTHER" id="PTHR43625:SF40">
    <property type="entry name" value="ALDO-KETO REDUCTASE YAKC [NADP(+)]"/>
    <property type="match status" value="1"/>
</dbReference>
<evidence type="ECO:0000313" key="4">
    <source>
        <dbReference type="Proteomes" id="UP000640333"/>
    </source>
</evidence>
<keyword evidence="4" id="KW-1185">Reference proteome</keyword>
<evidence type="ECO:0000313" key="3">
    <source>
        <dbReference type="EMBL" id="MBE9398614.1"/>
    </source>
</evidence>
<dbReference type="PANTHER" id="PTHR43625">
    <property type="entry name" value="AFLATOXIN B1 ALDEHYDE REDUCTASE"/>
    <property type="match status" value="1"/>
</dbReference>
<sequence>MHKRRLGSLSVSAIGLGCMSLSHGYGRCDPAQAEKVLLKSLDLGYDFFDTAAVYGFGTNETLLGRILKPHRQSITLASKCALYGDSSGKRIIDGSRQNLHRMCDESLQRLQTDVIDLYYLHRKDPDTEIEESMHALAELKQQGKIRNIGLSEVSSDTIRRAHAIHPVAAVQSEYSLWSRGAERDVLDTCRELGIGFVPFSPVGRGMLTGKIRSTQGFSESDLRRNMPRFADNAFGHNLAVVDQFCTLAKELGHNPAQLTLAWLLNKGDDLIPIPGTTDLEHLAENASASEISLTSAEIEQIETVLHPNLIKGERYPAAGMREIDSEN</sequence>
<dbReference type="GO" id="GO:0016491">
    <property type="term" value="F:oxidoreductase activity"/>
    <property type="evidence" value="ECO:0007669"/>
    <property type="project" value="UniProtKB-KW"/>
</dbReference>
<dbReference type="EMBL" id="JADEYS010000016">
    <property type="protein sequence ID" value="MBE9398614.1"/>
    <property type="molecule type" value="Genomic_DNA"/>
</dbReference>
<accession>A0A8J7FFM9</accession>
<proteinExistence type="predicted"/>
<reference evidence="3" key="1">
    <citation type="submission" date="2020-10" db="EMBL/GenBank/DDBJ databases">
        <title>Bacterium isolated from coastal waters sediment.</title>
        <authorList>
            <person name="Chen R.-J."/>
            <person name="Lu D.-C."/>
            <person name="Zhu K.-L."/>
            <person name="Du Z.-J."/>
        </authorList>
    </citation>
    <scope>NUCLEOTIDE SEQUENCE</scope>
    <source>
        <strain evidence="3">N1Y112</strain>
    </source>
</reference>
<organism evidence="3 4">
    <name type="scientific">Pontibacterium sinense</name>
    <dbReference type="NCBI Taxonomy" id="2781979"/>
    <lineage>
        <taxon>Bacteria</taxon>
        <taxon>Pseudomonadati</taxon>
        <taxon>Pseudomonadota</taxon>
        <taxon>Gammaproteobacteria</taxon>
        <taxon>Oceanospirillales</taxon>
        <taxon>Oceanospirillaceae</taxon>
        <taxon>Pontibacterium</taxon>
    </lineage>
</organism>
<dbReference type="GO" id="GO:0005737">
    <property type="term" value="C:cytoplasm"/>
    <property type="evidence" value="ECO:0007669"/>
    <property type="project" value="TreeGrafter"/>
</dbReference>
<feature type="domain" description="NADP-dependent oxidoreductase" evidence="2">
    <location>
        <begin position="13"/>
        <end position="304"/>
    </location>
</feature>
<gene>
    <name evidence="3" type="ORF">IOQ59_15255</name>
</gene>
<dbReference type="InterPro" id="IPR036812">
    <property type="entry name" value="NAD(P)_OxRdtase_dom_sf"/>
</dbReference>
<dbReference type="CDD" id="cd19076">
    <property type="entry name" value="AKR_AKR13A_13D"/>
    <property type="match status" value="1"/>
</dbReference>
<dbReference type="Pfam" id="PF00248">
    <property type="entry name" value="Aldo_ket_red"/>
    <property type="match status" value="1"/>
</dbReference>
<evidence type="ECO:0000256" key="1">
    <source>
        <dbReference type="ARBA" id="ARBA00023002"/>
    </source>
</evidence>
<dbReference type="Gene3D" id="3.20.20.100">
    <property type="entry name" value="NADP-dependent oxidoreductase domain"/>
    <property type="match status" value="1"/>
</dbReference>
<dbReference type="InterPro" id="IPR020471">
    <property type="entry name" value="AKR"/>
</dbReference>
<comment type="caution">
    <text evidence="3">The sequence shown here is derived from an EMBL/GenBank/DDBJ whole genome shotgun (WGS) entry which is preliminary data.</text>
</comment>
<protein>
    <submittedName>
        <fullName evidence="3">Aldo/keto reductase</fullName>
    </submittedName>
</protein>
<dbReference type="Proteomes" id="UP000640333">
    <property type="component" value="Unassembled WGS sequence"/>
</dbReference>
<name>A0A8J7FFM9_9GAMM</name>
<dbReference type="RefSeq" id="WP_193954262.1">
    <property type="nucleotide sequence ID" value="NZ_JADEYS010000016.1"/>
</dbReference>
<dbReference type="InterPro" id="IPR050791">
    <property type="entry name" value="Aldo-Keto_reductase"/>
</dbReference>